<comment type="caution">
    <text evidence="2">The sequence shown here is derived from an EMBL/GenBank/DDBJ whole genome shotgun (WGS) entry which is preliminary data.</text>
</comment>
<accession>A0A364NST3</accession>
<feature type="compositionally biased region" description="Basic and acidic residues" evidence="1">
    <location>
        <begin position="144"/>
        <end position="155"/>
    </location>
</feature>
<dbReference type="AlphaFoldDB" id="A0A364NST3"/>
<dbReference type="EMBL" id="PGTO01000032">
    <property type="protein sequence ID" value="RAU20149.1"/>
    <property type="molecule type" value="Genomic_DNA"/>
</dbReference>
<protein>
    <recommendedName>
        <fullName evidence="4">OmpA-like domain-containing protein</fullName>
    </recommendedName>
</protein>
<evidence type="ECO:0000256" key="1">
    <source>
        <dbReference type="SAM" id="MobiDB-lite"/>
    </source>
</evidence>
<dbReference type="OrthoDB" id="8438623at2"/>
<evidence type="ECO:0000313" key="2">
    <source>
        <dbReference type="EMBL" id="RAU20149.1"/>
    </source>
</evidence>
<proteinExistence type="predicted"/>
<organism evidence="2 3">
    <name type="scientific">Paramagnetospirillum kuznetsovii</name>
    <dbReference type="NCBI Taxonomy" id="2053833"/>
    <lineage>
        <taxon>Bacteria</taxon>
        <taxon>Pseudomonadati</taxon>
        <taxon>Pseudomonadota</taxon>
        <taxon>Alphaproteobacteria</taxon>
        <taxon>Rhodospirillales</taxon>
        <taxon>Magnetospirillaceae</taxon>
        <taxon>Paramagnetospirillum</taxon>
    </lineage>
</organism>
<feature type="compositionally biased region" description="Low complexity" evidence="1">
    <location>
        <begin position="121"/>
        <end position="134"/>
    </location>
</feature>
<feature type="compositionally biased region" description="Pro residues" evidence="1">
    <location>
        <begin position="157"/>
        <end position="167"/>
    </location>
</feature>
<name>A0A364NST3_9PROT</name>
<evidence type="ECO:0008006" key="4">
    <source>
        <dbReference type="Google" id="ProtNLM"/>
    </source>
</evidence>
<reference evidence="2 3" key="1">
    <citation type="submission" date="2017-11" db="EMBL/GenBank/DDBJ databases">
        <title>Draft genome sequence of magnetotactic bacterium Magnetospirillum kuznetsovii LBB-42.</title>
        <authorList>
            <person name="Grouzdev D.S."/>
            <person name="Rysina M.S."/>
            <person name="Baslerov R.V."/>
            <person name="Koziaeva V."/>
        </authorList>
    </citation>
    <scope>NUCLEOTIDE SEQUENCE [LARGE SCALE GENOMIC DNA]</scope>
    <source>
        <strain evidence="2 3">LBB-42</strain>
    </source>
</reference>
<sequence length="375" mass="39044">MLDCIEAWRLRHERHAIIVGKSVVAAALIAGCSWVPDAANPVEWYKGIANTISSDETPEIASPRRPDGSFPDVTATPDQARKPLPKGLSADRENSKYAESVKREPAPTKQLAKRTQPAQTQVAQASPGQSAAAQNGKGGYQPSLDRRMQGARDDGPNAPPSTAPGGPPARADVPDYIPTKRTVLSDHYAKRLAESAAATNKNDPFATVPPPRSEASYNQPVHTYAVPANAPVGYGRAAYASDVSYGTPDLVAPRGTKAIRGTKGVSVPSGPAASFEVAAVQFGRDGGLTAADRAALKQVAQLQRQSGGVVRVLGLSSSGPISFVGGDDEEVATQRANMVAKALTGMGVPARKVLVAADTASGGYDDSGARVSIEY</sequence>
<feature type="region of interest" description="Disordered" evidence="1">
    <location>
        <begin position="194"/>
        <end position="214"/>
    </location>
</feature>
<dbReference type="Proteomes" id="UP000251075">
    <property type="component" value="Unassembled WGS sequence"/>
</dbReference>
<feature type="region of interest" description="Disordered" evidence="1">
    <location>
        <begin position="55"/>
        <end position="175"/>
    </location>
</feature>
<gene>
    <name evidence="2" type="ORF">CU669_19860</name>
</gene>
<dbReference type="RefSeq" id="WP_112147335.1">
    <property type="nucleotide sequence ID" value="NZ_PGTO01000032.1"/>
</dbReference>
<keyword evidence="3" id="KW-1185">Reference proteome</keyword>
<feature type="compositionally biased region" description="Basic and acidic residues" evidence="1">
    <location>
        <begin position="89"/>
        <end position="106"/>
    </location>
</feature>
<evidence type="ECO:0000313" key="3">
    <source>
        <dbReference type="Proteomes" id="UP000251075"/>
    </source>
</evidence>